<feature type="region of interest" description="Disordered" evidence="1">
    <location>
        <begin position="222"/>
        <end position="282"/>
    </location>
</feature>
<feature type="compositionally biased region" description="Polar residues" evidence="1">
    <location>
        <begin position="37"/>
        <end position="46"/>
    </location>
</feature>
<dbReference type="Proteomes" id="UP000694925">
    <property type="component" value="Unplaced"/>
</dbReference>
<feature type="compositionally biased region" description="Basic and acidic residues" evidence="1">
    <location>
        <begin position="222"/>
        <end position="236"/>
    </location>
</feature>
<keyword evidence="2" id="KW-1185">Reference proteome</keyword>
<proteinExistence type="predicted"/>
<accession>A0AAJ7S2I9</accession>
<feature type="compositionally biased region" description="Polar residues" evidence="1">
    <location>
        <begin position="257"/>
        <end position="272"/>
    </location>
</feature>
<protein>
    <submittedName>
        <fullName evidence="3">Uncharacterized protein LOC108626012</fullName>
    </submittedName>
</protein>
<evidence type="ECO:0000256" key="1">
    <source>
        <dbReference type="SAM" id="MobiDB-lite"/>
    </source>
</evidence>
<feature type="compositionally biased region" description="Basic and acidic residues" evidence="1">
    <location>
        <begin position="1"/>
        <end position="13"/>
    </location>
</feature>
<reference evidence="3" key="1">
    <citation type="submission" date="2025-08" db="UniProtKB">
        <authorList>
            <consortium name="RefSeq"/>
        </authorList>
    </citation>
    <scope>IDENTIFICATION</scope>
    <source>
        <tissue evidence="3">Whole body</tissue>
    </source>
</reference>
<evidence type="ECO:0000313" key="2">
    <source>
        <dbReference type="Proteomes" id="UP000694925"/>
    </source>
</evidence>
<name>A0AAJ7S2I9_9HYME</name>
<feature type="region of interest" description="Disordered" evidence="1">
    <location>
        <begin position="171"/>
        <end position="191"/>
    </location>
</feature>
<organism evidence="2 3">
    <name type="scientific">Ceratina calcarata</name>
    <dbReference type="NCBI Taxonomy" id="156304"/>
    <lineage>
        <taxon>Eukaryota</taxon>
        <taxon>Metazoa</taxon>
        <taxon>Ecdysozoa</taxon>
        <taxon>Arthropoda</taxon>
        <taxon>Hexapoda</taxon>
        <taxon>Insecta</taxon>
        <taxon>Pterygota</taxon>
        <taxon>Neoptera</taxon>
        <taxon>Endopterygota</taxon>
        <taxon>Hymenoptera</taxon>
        <taxon>Apocrita</taxon>
        <taxon>Aculeata</taxon>
        <taxon>Apoidea</taxon>
        <taxon>Anthophila</taxon>
        <taxon>Apidae</taxon>
        <taxon>Ceratina</taxon>
        <taxon>Zadontomerus</taxon>
    </lineage>
</organism>
<feature type="compositionally biased region" description="Basic and acidic residues" evidence="1">
    <location>
        <begin position="173"/>
        <end position="188"/>
    </location>
</feature>
<dbReference type="AlphaFoldDB" id="A0AAJ7S2I9"/>
<feature type="region of interest" description="Disordered" evidence="1">
    <location>
        <begin position="69"/>
        <end position="99"/>
    </location>
</feature>
<evidence type="ECO:0000313" key="3">
    <source>
        <dbReference type="RefSeq" id="XP_026670228.1"/>
    </source>
</evidence>
<feature type="region of interest" description="Disordered" evidence="1">
    <location>
        <begin position="1"/>
        <end position="46"/>
    </location>
</feature>
<gene>
    <name evidence="3" type="primary">LOC108626012</name>
</gene>
<dbReference type="GeneID" id="108626012"/>
<dbReference type="RefSeq" id="XP_026670228.1">
    <property type="nucleotide sequence ID" value="XM_026814427.1"/>
</dbReference>
<sequence>MIENTERGMDSRPSENANDVNKRNENSPFVFVEDQDSSLNHEQTSVNEVTSSMIEVKLEEIRALSKLPDGTERAAMKDSGTGEEDRACSGNGSDGENQRADIENQMPYSSMHAASLEIATGGEPHLANSEKKFEEGPETTATRYLAEKFLISILEESLAFRTNSKELLSGRTIDQEKEDERSPPKFCERLTCPMTDNSNEICSAKEGDYPVDEQFGVDPEKEANRTEGESVMHSSKDATQSPAAESEGVEEVGPAPETSSLKNGRGTESTISLARPAATRAKEEEDLNAIIRSMIITELRRHRKKEQRVLKRAHSDTESVLPKKRHDENRIGLFSVKGRTFFRDLLELEESLRKGIGNVSEKESTETGLLQTIVDRQDAEEDEKSSRNEANAVLVDRSTILSMTTVHKANSNILLERKVNVPCLMDVEESIEPVKTTVHESRMDKCTQTEHVYVIRSVRSCPLRKRRLPAQYQMHKIAAIRDAVYSKTVYANLDYSRFIFRKASDNLIYEKGKASRSPSYVPAPERYRWKYLTPTKVK</sequence>
<dbReference type="KEGG" id="ccal:108626012"/>